<keyword evidence="1" id="KW-0812">Transmembrane</keyword>
<dbReference type="eggNOG" id="COG0737">
    <property type="taxonomic scope" value="Bacteria"/>
</dbReference>
<dbReference type="PROSITE" id="PS51272">
    <property type="entry name" value="SLH"/>
    <property type="match status" value="3"/>
</dbReference>
<dbReference type="AlphaFoldDB" id="U7UG35"/>
<dbReference type="PATRIC" id="fig|1111454.3.peg.1888"/>
<sequence>MACDTMNQEITVQQFVFRIGAIKMKKYTTAVATALMAAVLGSTAFAVNTAPALKDIDNYWGKTAIQYFYDKHYVSGFNGEFRPNDEVTREGVAAILNNVIGDSQAAGQHLFTDVRGRWSEHAVNAMVDKQIMRGYSDNTFRPEQKITREEFAVLAYNYMNYKGLGAQESAVPYKDEAQISSWAKKAVDTLAAAGYMKGTDNLFQPKAYVTRGEAVNVLYRILTGGQQTVTDQRAVETLVFADVTKAYGSVKRFSQDGIMYWQGNKLYLGAKTKADRDKLAEIIRTDTALPVDTVYVRQSTYSYTEYKNLTAEAEKVYKQSEGADGFVKTDVDYLNEKVVLTVHSVSPETQQHLNEALGNALRIIIQ</sequence>
<feature type="transmembrane region" description="Helical" evidence="1">
    <location>
        <begin position="27"/>
        <end position="47"/>
    </location>
</feature>
<dbReference type="Proteomes" id="UP000017090">
    <property type="component" value="Unassembled WGS sequence"/>
</dbReference>
<feature type="domain" description="SLH" evidence="2">
    <location>
        <begin position="48"/>
        <end position="105"/>
    </location>
</feature>
<dbReference type="InterPro" id="IPR001119">
    <property type="entry name" value="SLH_dom"/>
</dbReference>
<organism evidence="3 4">
    <name type="scientific">Megasphaera vaginalis</name>
    <name type="common">ex Srinivasan et al. 2021</name>
    <dbReference type="NCBI Taxonomy" id="1111454"/>
    <lineage>
        <taxon>Bacteria</taxon>
        <taxon>Bacillati</taxon>
        <taxon>Bacillota</taxon>
        <taxon>Negativicutes</taxon>
        <taxon>Veillonellales</taxon>
        <taxon>Veillonellaceae</taxon>
        <taxon>Megasphaera</taxon>
    </lineage>
</organism>
<dbReference type="PANTHER" id="PTHR43308">
    <property type="entry name" value="OUTER MEMBRANE PROTEIN ALPHA-RELATED"/>
    <property type="match status" value="1"/>
</dbReference>
<gene>
    <name evidence="3" type="ORF">HMPREF1250_1205</name>
</gene>
<evidence type="ECO:0000313" key="4">
    <source>
        <dbReference type="Proteomes" id="UP000017090"/>
    </source>
</evidence>
<accession>U7UG35</accession>
<dbReference type="InterPro" id="IPR051465">
    <property type="entry name" value="Cell_Envelope_Struct_Comp"/>
</dbReference>
<dbReference type="EMBL" id="AWXA01000051">
    <property type="protein sequence ID" value="ERT57839.1"/>
    <property type="molecule type" value="Genomic_DNA"/>
</dbReference>
<keyword evidence="1" id="KW-0472">Membrane</keyword>
<dbReference type="STRING" id="1111454.HMPREF1250_1205"/>
<evidence type="ECO:0000259" key="2">
    <source>
        <dbReference type="PROSITE" id="PS51272"/>
    </source>
</evidence>
<keyword evidence="1" id="KW-1133">Transmembrane helix</keyword>
<evidence type="ECO:0000313" key="3">
    <source>
        <dbReference type="EMBL" id="ERT57839.1"/>
    </source>
</evidence>
<keyword evidence="4" id="KW-1185">Reference proteome</keyword>
<feature type="domain" description="SLH" evidence="2">
    <location>
        <begin position="170"/>
        <end position="232"/>
    </location>
</feature>
<evidence type="ECO:0000256" key="1">
    <source>
        <dbReference type="SAM" id="Phobius"/>
    </source>
</evidence>
<protein>
    <submittedName>
        <fullName evidence="3">SLH domain protein</fullName>
    </submittedName>
</protein>
<dbReference type="Pfam" id="PF00395">
    <property type="entry name" value="SLH"/>
    <property type="match status" value="3"/>
</dbReference>
<name>U7UG35_9FIRM</name>
<comment type="caution">
    <text evidence="3">The sequence shown here is derived from an EMBL/GenBank/DDBJ whole genome shotgun (WGS) entry which is preliminary data.</text>
</comment>
<reference evidence="3 4" key="1">
    <citation type="submission" date="2013-09" db="EMBL/GenBank/DDBJ databases">
        <authorList>
            <person name="Durkin A.S."/>
            <person name="Haft D.R."/>
            <person name="McCorrison J."/>
            <person name="Torralba M."/>
            <person name="Gillis M."/>
            <person name="Haft D.H."/>
            <person name="Methe B."/>
            <person name="Sutton G."/>
            <person name="Nelson K.E."/>
        </authorList>
    </citation>
    <scope>NUCLEOTIDE SEQUENCE [LARGE SCALE GENOMIC DNA]</scope>
    <source>
        <strain evidence="3 4">BV3C16-1</strain>
    </source>
</reference>
<feature type="domain" description="SLH" evidence="2">
    <location>
        <begin position="106"/>
        <end position="169"/>
    </location>
</feature>
<proteinExistence type="predicted"/>